<dbReference type="Proteomes" id="UP000287233">
    <property type="component" value="Chromosome"/>
</dbReference>
<dbReference type="AlphaFoldDB" id="A0A410FW06"/>
<sequence>MQVGDSLEGAPECPLSPQRALGERSWDRFPCGEERRHRVAGELRG</sequence>
<organism evidence="2 3">
    <name type="scientific">Bipolaricaulis sibiricus</name>
    <dbReference type="NCBI Taxonomy" id="2501609"/>
    <lineage>
        <taxon>Bacteria</taxon>
        <taxon>Candidatus Bipolaricaulota</taxon>
        <taxon>Candidatus Bipolaricaulia</taxon>
        <taxon>Candidatus Bipolaricaulales</taxon>
        <taxon>Candidatus Bipolaricaulaceae</taxon>
        <taxon>Candidatus Bipolaricaulis</taxon>
    </lineage>
</organism>
<protein>
    <submittedName>
        <fullName evidence="2">Uncharacterized protein</fullName>
    </submittedName>
</protein>
<feature type="region of interest" description="Disordered" evidence="1">
    <location>
        <begin position="1"/>
        <end position="27"/>
    </location>
</feature>
<accession>A0A410FW06</accession>
<dbReference type="KEGG" id="bih:BIP78_1529"/>
<reference evidence="3" key="1">
    <citation type="submission" date="2018-12" db="EMBL/GenBank/DDBJ databases">
        <title>Complete genome sequence of an uncultured bacterium of the candidate phylum Bipolaricaulota.</title>
        <authorList>
            <person name="Kadnikov V.V."/>
            <person name="Mardanov A.V."/>
            <person name="Beletsky A.V."/>
            <person name="Frank Y.A."/>
            <person name="Karnachuk O.V."/>
            <person name="Ravin N.V."/>
        </authorList>
    </citation>
    <scope>NUCLEOTIDE SEQUENCE [LARGE SCALE GENOMIC DNA]</scope>
</reference>
<evidence type="ECO:0000256" key="1">
    <source>
        <dbReference type="SAM" id="MobiDB-lite"/>
    </source>
</evidence>
<evidence type="ECO:0000313" key="3">
    <source>
        <dbReference type="Proteomes" id="UP000287233"/>
    </source>
</evidence>
<gene>
    <name evidence="2" type="ORF">BIP78_1529</name>
</gene>
<dbReference type="EMBL" id="CP034928">
    <property type="protein sequence ID" value="QAA77295.1"/>
    <property type="molecule type" value="Genomic_DNA"/>
</dbReference>
<name>A0A410FW06_BIPS1</name>
<evidence type="ECO:0000313" key="2">
    <source>
        <dbReference type="EMBL" id="QAA77295.1"/>
    </source>
</evidence>
<proteinExistence type="predicted"/>